<dbReference type="PANTHER" id="PTHR21228:SF40">
    <property type="entry name" value="LD45607P"/>
    <property type="match status" value="1"/>
</dbReference>
<protein>
    <submittedName>
        <fullName evidence="2">Uncharacterized protein</fullName>
    </submittedName>
</protein>
<sequence>MSFAPLEPQHVANIAWGLGKADWPAPKLMCAIVTAIITDCIPLASFQSIHLAQLAWAIAKARDGGDTTARPPAPASPPSQHTTAAVPNGSIAASSSPQQNSQHGPNSSASSSSEEGNSAFADLRLLKQISKVLAGRMASMGAAEMCMVAWSLAVVRRPSHSLYHSIAARARALLHAGQLSLSNQATLLWAYARQGLYIEWLFDALCTAVLPSMRACSTGSLSMIMWALAATTGLGDGRGSALVQRHAALAKEASLVLHAELHSFSGNEVSNLAWALAEIGHYEPQLWDAMAQYLLQPPTQTSSGAFKNHRQRLQEGPSLQAHAAQQRSPTSLAGEASVEQGKGGEGNSPLRASGPVRHGEPLLARMQAFELSKLVWAYAKVGHVDEHLFGEVSELLCAAASHLPHRFSKAKRSAAAAAAAVQMRTHAHLGIPMPSSQQAAIPGGAVAHEGTSKRVKPHALHAGTVSRAMWAFAMLGLHDDPVLPALMPHVRAVLPFTEPRDVSAVLWALASSGLGSEDDDLVVACMTRANANLNAFTLHQLAELLWAAATLQSQPGRTHGLPALVTPILAHTKRTLQEHLSSAGRRGPSRTHMGGLRLEDVATIMWALITFRHYDPKLVKQVARAVTPLLQHCLSHHQQRHQPTMADTAEPQPRLPAHGSSPMPLPSSSAELMTPSTTTPSTTNSSSMPVPSSGTVEEFSSPSTTSTSTTNSSNSGLHQVRPAPPPFPVPSADPEHVVSLLHSFATCSSYQPSLYHAAGQLLADQLDVLGMEQLVQVAWVYAAMLPACLTTSRYLNGQGNREAGSGRRGEPSHSRSRGNLSAPAAADGDRSVSDRDSHEGISSSQRRPYSTSSSLRSLELLDAHLNLLHEAQVMLSAAVPANRRVRLPPQELLLLWQAHEVCAAAAPEVTQLRATLVVHHDCYEGKSEDGSNRQVGSTSALASELHPSQQGLEAATPFMMATGLYNQAVQVCSMVPRKRRSRQQAEMVAALESLGFASLPPRLPALPSASPAEEVALAMAGPDFIAGKQV</sequence>
<dbReference type="EMBL" id="HBIP01030182">
    <property type="protein sequence ID" value="CAE0503230.1"/>
    <property type="molecule type" value="Transcribed_RNA"/>
</dbReference>
<dbReference type="GO" id="GO:0035770">
    <property type="term" value="C:ribonucleoprotein granule"/>
    <property type="evidence" value="ECO:0007669"/>
    <property type="project" value="TreeGrafter"/>
</dbReference>
<feature type="compositionally biased region" description="Basic and acidic residues" evidence="1">
    <location>
        <begin position="827"/>
        <end position="839"/>
    </location>
</feature>
<feature type="compositionally biased region" description="Polar residues" evidence="1">
    <location>
        <begin position="91"/>
        <end position="105"/>
    </location>
</feature>
<feature type="compositionally biased region" description="Low complexity" evidence="1">
    <location>
        <begin position="106"/>
        <end position="115"/>
    </location>
</feature>
<evidence type="ECO:0000256" key="1">
    <source>
        <dbReference type="SAM" id="MobiDB-lite"/>
    </source>
</evidence>
<feature type="region of interest" description="Disordered" evidence="1">
    <location>
        <begin position="316"/>
        <end position="356"/>
    </location>
</feature>
<feature type="compositionally biased region" description="Basic and acidic residues" evidence="1">
    <location>
        <begin position="804"/>
        <end position="813"/>
    </location>
</feature>
<gene>
    <name evidence="2" type="ORF">DTER00134_LOCUS18303</name>
</gene>
<organism evidence="2">
    <name type="scientific">Dunaliella tertiolecta</name>
    <name type="common">Green alga</name>
    <dbReference type="NCBI Taxonomy" id="3047"/>
    <lineage>
        <taxon>Eukaryota</taxon>
        <taxon>Viridiplantae</taxon>
        <taxon>Chlorophyta</taxon>
        <taxon>core chlorophytes</taxon>
        <taxon>Chlorophyceae</taxon>
        <taxon>CS clade</taxon>
        <taxon>Chlamydomonadales</taxon>
        <taxon>Dunaliellaceae</taxon>
        <taxon>Dunaliella</taxon>
    </lineage>
</organism>
<feature type="compositionally biased region" description="Low complexity" evidence="1">
    <location>
        <begin position="674"/>
        <end position="715"/>
    </location>
</feature>
<dbReference type="InterPro" id="IPR050870">
    <property type="entry name" value="FAST_kinase"/>
</dbReference>
<dbReference type="PANTHER" id="PTHR21228">
    <property type="entry name" value="FAST LEU-RICH DOMAIN-CONTAINING"/>
    <property type="match status" value="1"/>
</dbReference>
<dbReference type="GO" id="GO:0005759">
    <property type="term" value="C:mitochondrial matrix"/>
    <property type="evidence" value="ECO:0007669"/>
    <property type="project" value="TreeGrafter"/>
</dbReference>
<dbReference type="GO" id="GO:0044528">
    <property type="term" value="P:regulation of mitochondrial mRNA stability"/>
    <property type="evidence" value="ECO:0007669"/>
    <property type="project" value="TreeGrafter"/>
</dbReference>
<feature type="region of interest" description="Disordered" evidence="1">
    <location>
        <begin position="796"/>
        <end position="850"/>
    </location>
</feature>
<evidence type="ECO:0000313" key="2">
    <source>
        <dbReference type="EMBL" id="CAE0503230.1"/>
    </source>
</evidence>
<feature type="region of interest" description="Disordered" evidence="1">
    <location>
        <begin position="64"/>
        <end position="115"/>
    </location>
</feature>
<dbReference type="GO" id="GO:0000963">
    <property type="term" value="P:mitochondrial RNA processing"/>
    <property type="evidence" value="ECO:0007669"/>
    <property type="project" value="TreeGrafter"/>
</dbReference>
<dbReference type="AlphaFoldDB" id="A0A7S3VTF2"/>
<feature type="compositionally biased region" description="Pro residues" evidence="1">
    <location>
        <begin position="722"/>
        <end position="731"/>
    </location>
</feature>
<name>A0A7S3VTF2_DUNTE</name>
<proteinExistence type="predicted"/>
<dbReference type="GO" id="GO:0003723">
    <property type="term" value="F:RNA binding"/>
    <property type="evidence" value="ECO:0007669"/>
    <property type="project" value="TreeGrafter"/>
</dbReference>
<feature type="region of interest" description="Disordered" evidence="1">
    <location>
        <begin position="634"/>
        <end position="731"/>
    </location>
</feature>
<reference evidence="2" key="1">
    <citation type="submission" date="2021-01" db="EMBL/GenBank/DDBJ databases">
        <authorList>
            <person name="Corre E."/>
            <person name="Pelletier E."/>
            <person name="Niang G."/>
            <person name="Scheremetjew M."/>
            <person name="Finn R."/>
            <person name="Kale V."/>
            <person name="Holt S."/>
            <person name="Cochrane G."/>
            <person name="Meng A."/>
            <person name="Brown T."/>
            <person name="Cohen L."/>
        </authorList>
    </citation>
    <scope>NUCLEOTIDE SEQUENCE</scope>
    <source>
        <strain evidence="2">CCMP1320</strain>
    </source>
</reference>
<accession>A0A7S3VTF2</accession>